<evidence type="ECO:0000313" key="8">
    <source>
        <dbReference type="EMBL" id="MXO66692.1"/>
    </source>
</evidence>
<dbReference type="OrthoDB" id="7400989at2"/>
<feature type="domain" description="Major facilitator superfamily (MFS) profile" evidence="7">
    <location>
        <begin position="28"/>
        <end position="455"/>
    </location>
</feature>
<feature type="transmembrane region" description="Helical" evidence="6">
    <location>
        <begin position="241"/>
        <end position="264"/>
    </location>
</feature>
<dbReference type="SUPFAM" id="SSF103473">
    <property type="entry name" value="MFS general substrate transporter"/>
    <property type="match status" value="1"/>
</dbReference>
<feature type="transmembrane region" description="Helical" evidence="6">
    <location>
        <begin position="369"/>
        <end position="393"/>
    </location>
</feature>
<comment type="subcellular location">
    <subcellularLocation>
        <location evidence="1">Membrane</location>
        <topology evidence="1">Multi-pass membrane protein</topology>
    </subcellularLocation>
</comment>
<dbReference type="CDD" id="cd17328">
    <property type="entry name" value="MFS_spinster_like"/>
    <property type="match status" value="1"/>
</dbReference>
<feature type="transmembrane region" description="Helical" evidence="6">
    <location>
        <begin position="181"/>
        <end position="203"/>
    </location>
</feature>
<evidence type="ECO:0000256" key="1">
    <source>
        <dbReference type="ARBA" id="ARBA00004141"/>
    </source>
</evidence>
<feature type="transmembrane region" description="Helical" evidence="6">
    <location>
        <begin position="309"/>
        <end position="328"/>
    </location>
</feature>
<feature type="transmembrane region" description="Helical" evidence="6">
    <location>
        <begin position="64"/>
        <end position="82"/>
    </location>
</feature>
<keyword evidence="9" id="KW-1185">Reference proteome</keyword>
<dbReference type="InterPro" id="IPR011701">
    <property type="entry name" value="MFS"/>
</dbReference>
<dbReference type="Proteomes" id="UP000438476">
    <property type="component" value="Unassembled WGS sequence"/>
</dbReference>
<evidence type="ECO:0000256" key="6">
    <source>
        <dbReference type="SAM" id="Phobius"/>
    </source>
</evidence>
<reference evidence="8 9" key="1">
    <citation type="submission" date="2019-12" db="EMBL/GenBank/DDBJ databases">
        <title>Genomic-based taxomic classification of the family Erythrobacteraceae.</title>
        <authorList>
            <person name="Xu L."/>
        </authorList>
    </citation>
    <scope>NUCLEOTIDE SEQUENCE [LARGE SCALE GENOMIC DNA]</scope>
    <source>
        <strain evidence="8 9">LMG 29518</strain>
    </source>
</reference>
<dbReference type="GO" id="GO:0022857">
    <property type="term" value="F:transmembrane transporter activity"/>
    <property type="evidence" value="ECO:0007669"/>
    <property type="project" value="InterPro"/>
</dbReference>
<dbReference type="PANTHER" id="PTHR23505:SF79">
    <property type="entry name" value="PROTEIN SPINSTER"/>
    <property type="match status" value="1"/>
</dbReference>
<gene>
    <name evidence="8" type="ORF">GRI91_13075</name>
</gene>
<evidence type="ECO:0000256" key="2">
    <source>
        <dbReference type="ARBA" id="ARBA00022448"/>
    </source>
</evidence>
<dbReference type="Gene3D" id="1.20.1250.20">
    <property type="entry name" value="MFS general substrate transporter like domains"/>
    <property type="match status" value="1"/>
</dbReference>
<feature type="transmembrane region" description="Helical" evidence="6">
    <location>
        <begin position="153"/>
        <end position="175"/>
    </location>
</feature>
<proteinExistence type="predicted"/>
<keyword evidence="2" id="KW-0813">Transport</keyword>
<dbReference type="RefSeq" id="WP_160737120.1">
    <property type="nucleotide sequence ID" value="NZ_WTYT01000005.1"/>
</dbReference>
<name>A0A6I4T8T8_9SPHN</name>
<keyword evidence="3 6" id="KW-0812">Transmembrane</keyword>
<dbReference type="InterPro" id="IPR044770">
    <property type="entry name" value="MFS_spinster-like"/>
</dbReference>
<feature type="transmembrane region" description="Helical" evidence="6">
    <location>
        <begin position="276"/>
        <end position="297"/>
    </location>
</feature>
<keyword evidence="4 6" id="KW-1133">Transmembrane helix</keyword>
<sequence length="473" mass="49665">MTPPSASKVASLAPLATKSTNSRVSSVALSILLLAYLLNNVDRFILSILSQPIKEDLQLTDTQLGLLTGFAFSLLYVVCGFPMARWSDRGNRKVILCTCITFWSVMTALCGLAANFVQLCLFRAGVGVGEAGCLPASHSLISDMFPAEARTKAMAIFGLGMPLGGLAGMVIGGFVTDHWGWRAALLVVGLPGLIVAALILLVIKEPERGRFDEVSAAPTVRTETMLDIGKVLWRSPVARNVILALIGAGLMGAPNVVFMGPYMIRRFDLGYTELGVILALTFMLGSAISTLGGGLLIDRVARRDRRWTLWIPAIGIGLSAPVYVIGYVQSSWPAFSALLFIGAVLNSTYLAPSYAVLHDTVGPSGRASASVIAAFFLSMVAGGIGPLLGGYAIDWLASGLFDSALAASFLESCPGGIAPAGSGSELAMACDTSLISATQYVIAGTLACMVWPAWHYARAAKAMGSRTAAQAEC</sequence>
<protein>
    <submittedName>
        <fullName evidence="8">MFS transporter</fullName>
    </submittedName>
</protein>
<evidence type="ECO:0000259" key="7">
    <source>
        <dbReference type="PROSITE" id="PS50850"/>
    </source>
</evidence>
<dbReference type="InterPro" id="IPR020846">
    <property type="entry name" value="MFS_dom"/>
</dbReference>
<evidence type="ECO:0000256" key="3">
    <source>
        <dbReference type="ARBA" id="ARBA00022692"/>
    </source>
</evidence>
<comment type="caution">
    <text evidence="8">The sequence shown here is derived from an EMBL/GenBank/DDBJ whole genome shotgun (WGS) entry which is preliminary data.</text>
</comment>
<feature type="transmembrane region" description="Helical" evidence="6">
    <location>
        <begin position="334"/>
        <end position="357"/>
    </location>
</feature>
<dbReference type="InterPro" id="IPR036259">
    <property type="entry name" value="MFS_trans_sf"/>
</dbReference>
<dbReference type="PROSITE" id="PS50850">
    <property type="entry name" value="MFS"/>
    <property type="match status" value="1"/>
</dbReference>
<feature type="transmembrane region" description="Helical" evidence="6">
    <location>
        <begin position="21"/>
        <end position="38"/>
    </location>
</feature>
<keyword evidence="5 6" id="KW-0472">Membrane</keyword>
<evidence type="ECO:0000313" key="9">
    <source>
        <dbReference type="Proteomes" id="UP000438476"/>
    </source>
</evidence>
<dbReference type="Pfam" id="PF07690">
    <property type="entry name" value="MFS_1"/>
    <property type="match status" value="1"/>
</dbReference>
<feature type="transmembrane region" description="Helical" evidence="6">
    <location>
        <begin position="94"/>
        <end position="116"/>
    </location>
</feature>
<feature type="transmembrane region" description="Helical" evidence="6">
    <location>
        <begin position="437"/>
        <end position="457"/>
    </location>
</feature>
<evidence type="ECO:0000256" key="5">
    <source>
        <dbReference type="ARBA" id="ARBA00023136"/>
    </source>
</evidence>
<dbReference type="EMBL" id="WTYT01000005">
    <property type="protein sequence ID" value="MXO66692.1"/>
    <property type="molecule type" value="Genomic_DNA"/>
</dbReference>
<evidence type="ECO:0000256" key="4">
    <source>
        <dbReference type="ARBA" id="ARBA00022989"/>
    </source>
</evidence>
<dbReference type="GO" id="GO:0016020">
    <property type="term" value="C:membrane"/>
    <property type="evidence" value="ECO:0007669"/>
    <property type="project" value="UniProtKB-SubCell"/>
</dbReference>
<organism evidence="8 9">
    <name type="scientific">Altericroceibacterium endophyticum</name>
    <dbReference type="NCBI Taxonomy" id="1808508"/>
    <lineage>
        <taxon>Bacteria</taxon>
        <taxon>Pseudomonadati</taxon>
        <taxon>Pseudomonadota</taxon>
        <taxon>Alphaproteobacteria</taxon>
        <taxon>Sphingomonadales</taxon>
        <taxon>Erythrobacteraceae</taxon>
        <taxon>Altericroceibacterium</taxon>
    </lineage>
</organism>
<accession>A0A6I4T8T8</accession>
<dbReference type="PANTHER" id="PTHR23505">
    <property type="entry name" value="SPINSTER"/>
    <property type="match status" value="1"/>
</dbReference>
<dbReference type="AlphaFoldDB" id="A0A6I4T8T8"/>